<evidence type="ECO:0000313" key="2">
    <source>
        <dbReference type="Proteomes" id="UP000078250"/>
    </source>
</evidence>
<name>A0AAJ3LTE8_PROHU</name>
<reference evidence="1 2" key="1">
    <citation type="submission" date="2016-04" db="EMBL/GenBank/DDBJ databases">
        <title>ATOL: Assembling a taxonomically balanced genome-scale reconstruction of the evolutionary history of the Enterobacteriaceae.</title>
        <authorList>
            <person name="Plunkett G.III."/>
            <person name="Neeno-Eckwall E.C."/>
            <person name="Glasner J.D."/>
            <person name="Perna N.T."/>
        </authorList>
    </citation>
    <scope>NUCLEOTIDE SEQUENCE [LARGE SCALE GENOMIC DNA]</scope>
    <source>
        <strain evidence="1 2">ATCC 700826</strain>
    </source>
</reference>
<dbReference type="RefSeq" id="WP_064720686.1">
    <property type="nucleotide sequence ID" value="NZ_LXEV01000031.1"/>
</dbReference>
<proteinExistence type="predicted"/>
<gene>
    <name evidence="1" type="ORF">M997_2764</name>
</gene>
<dbReference type="EMBL" id="LXEV01000031">
    <property type="protein sequence ID" value="OAT45588.1"/>
    <property type="molecule type" value="Genomic_DNA"/>
</dbReference>
<evidence type="ECO:0000313" key="1">
    <source>
        <dbReference type="EMBL" id="OAT45588.1"/>
    </source>
</evidence>
<accession>A0AAJ3LTE8</accession>
<sequence length="67" mass="7846">MEKKVINIEYEVAALKVVLKSLLLTLTTKQKELVIRDIDKTINTAYVNHPHHKDVINKTEQYIKKML</sequence>
<protein>
    <submittedName>
        <fullName evidence="1">Uncharacterized protein</fullName>
    </submittedName>
</protein>
<organism evidence="1 2">
    <name type="scientific">Proteus hauseri ATCC 700826</name>
    <dbReference type="NCBI Taxonomy" id="1354271"/>
    <lineage>
        <taxon>Bacteria</taxon>
        <taxon>Pseudomonadati</taxon>
        <taxon>Pseudomonadota</taxon>
        <taxon>Gammaproteobacteria</taxon>
        <taxon>Enterobacterales</taxon>
        <taxon>Morganellaceae</taxon>
        <taxon>Proteus</taxon>
    </lineage>
</organism>
<dbReference type="Proteomes" id="UP000078250">
    <property type="component" value="Unassembled WGS sequence"/>
</dbReference>
<dbReference type="AlphaFoldDB" id="A0AAJ3LTE8"/>
<keyword evidence="2" id="KW-1185">Reference proteome</keyword>
<comment type="caution">
    <text evidence="1">The sequence shown here is derived from an EMBL/GenBank/DDBJ whole genome shotgun (WGS) entry which is preliminary data.</text>
</comment>